<evidence type="ECO:0000256" key="3">
    <source>
        <dbReference type="ARBA" id="ARBA00022801"/>
    </source>
</evidence>
<keyword evidence="3 5" id="KW-0378">Hydrolase</keyword>
<keyword evidence="4 5" id="KW-0720">Serine protease</keyword>
<feature type="chain" id="PRO_5044958590" description="Dipeptidyl-peptidase" evidence="5">
    <location>
        <begin position="24"/>
        <end position="768"/>
    </location>
</feature>
<dbReference type="Pfam" id="PF10459">
    <property type="entry name" value="Peptidase_S46"/>
    <property type="match status" value="1"/>
</dbReference>
<protein>
    <recommendedName>
        <fullName evidence="5">Dipeptidyl-peptidase</fullName>
        <ecNumber evidence="5">3.4.14.-</ecNumber>
    </recommendedName>
</protein>
<proteinExistence type="inferred from homology"/>
<dbReference type="EC" id="3.4.14.-" evidence="5"/>
<organism evidence="7 8">
    <name type="scientific">Hymenobacter profundi</name>
    <dbReference type="NCBI Taxonomy" id="1982110"/>
    <lineage>
        <taxon>Bacteria</taxon>
        <taxon>Pseudomonadati</taxon>
        <taxon>Bacteroidota</taxon>
        <taxon>Cytophagia</taxon>
        <taxon>Cytophagales</taxon>
        <taxon>Hymenobacteraceae</taxon>
        <taxon>Hymenobacter</taxon>
    </lineage>
</organism>
<evidence type="ECO:0000313" key="8">
    <source>
        <dbReference type="Proteomes" id="UP000826188"/>
    </source>
</evidence>
<comment type="similarity">
    <text evidence="5">Belongs to the peptidase S46 family.</text>
</comment>
<dbReference type="RefSeq" id="WP_219158518.1">
    <property type="nucleotide sequence ID" value="NZ_JAHWGL010000026.1"/>
</dbReference>
<accession>A0ABS6X0T9</accession>
<evidence type="ECO:0000256" key="6">
    <source>
        <dbReference type="SAM" id="MobiDB-lite"/>
    </source>
</evidence>
<dbReference type="Proteomes" id="UP000826188">
    <property type="component" value="Unassembled WGS sequence"/>
</dbReference>
<keyword evidence="5" id="KW-0031">Aminopeptidase</keyword>
<evidence type="ECO:0000256" key="4">
    <source>
        <dbReference type="ARBA" id="ARBA00022825"/>
    </source>
</evidence>
<keyword evidence="2 5" id="KW-0732">Signal</keyword>
<dbReference type="PANTHER" id="PTHR38469:SF1">
    <property type="entry name" value="PERIPLASMIC PEPTIDASE SUBFAMILY S1B"/>
    <property type="match status" value="1"/>
</dbReference>
<evidence type="ECO:0000256" key="2">
    <source>
        <dbReference type="ARBA" id="ARBA00022729"/>
    </source>
</evidence>
<evidence type="ECO:0000313" key="7">
    <source>
        <dbReference type="EMBL" id="MBW3128638.1"/>
    </source>
</evidence>
<feature type="signal peptide" evidence="5">
    <location>
        <begin position="1"/>
        <end position="23"/>
    </location>
</feature>
<name>A0ABS6X0T9_9BACT</name>
<reference evidence="7 8" key="1">
    <citation type="submission" date="2021-07" db="EMBL/GenBank/DDBJ databases">
        <title>Hymenobacter profundi sp. nov., isolated from deep-sea water.</title>
        <authorList>
            <person name="Kim M.K."/>
        </authorList>
    </citation>
    <scope>NUCLEOTIDE SEQUENCE [LARGE SCALE GENOMIC DNA]</scope>
    <source>
        <strain evidence="7 8">M2</strain>
    </source>
</reference>
<comment type="function">
    <text evidence="5">Catalyzes the removal of dipeptides from the N-terminus of oligopeptides.</text>
</comment>
<feature type="region of interest" description="Disordered" evidence="6">
    <location>
        <begin position="747"/>
        <end position="768"/>
    </location>
</feature>
<dbReference type="InterPro" id="IPR019500">
    <property type="entry name" value="Pep_S46"/>
</dbReference>
<sequence>MPITNRLALLALTFLFFLPSARADEGMWLPLLLKQLNEADMQKKGLKLTAEDIYSVNRGSLKDAVVQFGGGCTGEIISDQGLLLTNHHCGYSSIQSHSSVEKDYLTNGYWAMSPSEELPNQGLTATFIVRMEDVTKQVLQDVPATGISEDARERLVQQHSQQVAQAAVQGTHYRAFVRPMFGGNEYYLFVTEVFEDVRLVGAPPSSIGKFGGDTDNWMWPRHTGDFSLFRIYAGPDNKPAPYSPQNKPFKPRHHLPISLGGIKPGDFTLVFGFPGRTNEYLTSWGVDEVYYLSDPAKVQVRDTKLRILDADMKASDKVRIQYAAKYASLANYWKKWQGEMRGLKRLDAVTRKQEQEARFQQWATQGDAARRAAYANLLPEFEKNYRAERDVSLARDYVTEAALGVELMLYANSLLAVVDIKNAADRTAAVQKLKTGVNGFFRNYSKSTDQKVAAALLALYAENTPSTLLPDYVKDLQKQYPGKSKWHILPPTSSPNFAEAQHNIPPSIDWTAYADYLYSKSRLTTPESANAVLDEVAKGNVAALTNDPAYQLASAIVTNYRANILPPYQIANDNITLLSRTYIAGLRQMQTDKTFYPDANSTLRVAYGQVAGYEPRDGVKYEYYTTLDGIMEKADPTNPDFQVPARLVELYQKKDYGPYAVDGTVPVAFIATNHTTGGNSGSPVINGRGELIGTNFDRNWEGTMSDIMFDPDQVRNITLDVRYMLFVVDKYAGATRLIQEMTLVGKPEANGKPAKEAKVKKGKHKQKA</sequence>
<evidence type="ECO:0000256" key="1">
    <source>
        <dbReference type="ARBA" id="ARBA00022670"/>
    </source>
</evidence>
<dbReference type="EMBL" id="JAHWGL010000026">
    <property type="protein sequence ID" value="MBW3128638.1"/>
    <property type="molecule type" value="Genomic_DNA"/>
</dbReference>
<keyword evidence="1 5" id="KW-0645">Protease</keyword>
<comment type="caution">
    <text evidence="7">The sequence shown here is derived from an EMBL/GenBank/DDBJ whole genome shotgun (WGS) entry which is preliminary data.</text>
</comment>
<keyword evidence="8" id="KW-1185">Reference proteome</keyword>
<dbReference type="PANTHER" id="PTHR38469">
    <property type="entry name" value="PERIPLASMIC PEPTIDASE SUBFAMILY S1B"/>
    <property type="match status" value="1"/>
</dbReference>
<gene>
    <name evidence="7" type="ORF">KYK14_08760</name>
</gene>
<evidence type="ECO:0000256" key="5">
    <source>
        <dbReference type="RuleBase" id="RU366067"/>
    </source>
</evidence>